<dbReference type="SMART" id="SM01117">
    <property type="entry name" value="Cyt-b5"/>
    <property type="match status" value="1"/>
</dbReference>
<dbReference type="SUPFAM" id="SSF50044">
    <property type="entry name" value="SH3-domain"/>
    <property type="match status" value="1"/>
</dbReference>
<dbReference type="GO" id="GO:0020037">
    <property type="term" value="F:heme binding"/>
    <property type="evidence" value="ECO:0007669"/>
    <property type="project" value="InterPro"/>
</dbReference>
<evidence type="ECO:0000256" key="13">
    <source>
        <dbReference type="ARBA" id="ARBA00061137"/>
    </source>
</evidence>
<dbReference type="InterPro" id="IPR037396">
    <property type="entry name" value="FMN_HAD"/>
</dbReference>
<keyword evidence="8" id="KW-0479">Metal-binding</keyword>
<keyword evidence="7" id="KW-0288">FMN</keyword>
<feature type="compositionally biased region" description="Low complexity" evidence="17">
    <location>
        <begin position="277"/>
        <end position="291"/>
    </location>
</feature>
<evidence type="ECO:0000256" key="2">
    <source>
        <dbReference type="ARBA" id="ARBA00001970"/>
    </source>
</evidence>
<evidence type="ECO:0000256" key="15">
    <source>
        <dbReference type="ARBA" id="ARBA00066458"/>
    </source>
</evidence>
<feature type="region of interest" description="Disordered" evidence="17">
    <location>
        <begin position="183"/>
        <end position="206"/>
    </location>
</feature>
<dbReference type="InterPro" id="IPR037458">
    <property type="entry name" value="L-MDH/L-LDH_FMN-bd"/>
</dbReference>
<dbReference type="GO" id="GO:0006089">
    <property type="term" value="P:lactate metabolic process"/>
    <property type="evidence" value="ECO:0007669"/>
    <property type="project" value="TreeGrafter"/>
</dbReference>
<dbReference type="PROSITE" id="PS50255">
    <property type="entry name" value="CYTOCHROME_B5_2"/>
    <property type="match status" value="1"/>
</dbReference>
<evidence type="ECO:0000256" key="8">
    <source>
        <dbReference type="ARBA" id="ARBA00022723"/>
    </source>
</evidence>
<comment type="subcellular location">
    <subcellularLocation>
        <location evidence="3">Mitochondrion intermembrane space</location>
    </subcellularLocation>
</comment>
<feature type="domain" description="Cytochrome b5 heme-binding" evidence="18">
    <location>
        <begin position="826"/>
        <end position="897"/>
    </location>
</feature>
<evidence type="ECO:0000256" key="12">
    <source>
        <dbReference type="ARBA" id="ARBA00052399"/>
    </source>
</evidence>
<dbReference type="InterPro" id="IPR008259">
    <property type="entry name" value="FMN_hydac_DH_AS"/>
</dbReference>
<accession>A0A4R8Q1B6</accession>
<evidence type="ECO:0000256" key="3">
    <source>
        <dbReference type="ARBA" id="ARBA00004569"/>
    </source>
</evidence>
<evidence type="ECO:0000313" key="21">
    <source>
        <dbReference type="Proteomes" id="UP000295604"/>
    </source>
</evidence>
<evidence type="ECO:0000256" key="5">
    <source>
        <dbReference type="ARBA" id="ARBA00022617"/>
    </source>
</evidence>
<comment type="subunit">
    <text evidence="4">Homotetramer.</text>
</comment>
<dbReference type="EMBL" id="QAPF01004033">
    <property type="protein sequence ID" value="TDZ29204.1"/>
    <property type="molecule type" value="Genomic_DNA"/>
</dbReference>
<feature type="domain" description="FMN hydroxy acid dehydrogenase" evidence="19">
    <location>
        <begin position="923"/>
        <end position="1283"/>
    </location>
</feature>
<evidence type="ECO:0000256" key="17">
    <source>
        <dbReference type="SAM" id="MobiDB-lite"/>
    </source>
</evidence>
<name>A0A4R8Q1B6_9PEZI</name>
<dbReference type="Gene3D" id="3.20.20.70">
    <property type="entry name" value="Aldolase class I"/>
    <property type="match status" value="1"/>
</dbReference>
<protein>
    <recommendedName>
        <fullName evidence="16">L-lactate dehydrogenase (cytochrome)</fullName>
        <ecNumber evidence="15">1.1.2.3</ecNumber>
    </recommendedName>
</protein>
<comment type="cofactor">
    <cofactor evidence="1">
        <name>FMN</name>
        <dbReference type="ChEBI" id="CHEBI:58210"/>
    </cofactor>
</comment>
<dbReference type="GO" id="GO:0005758">
    <property type="term" value="C:mitochondrial intermembrane space"/>
    <property type="evidence" value="ECO:0007669"/>
    <property type="project" value="UniProtKB-SubCell"/>
</dbReference>
<dbReference type="Pfam" id="PF00173">
    <property type="entry name" value="Cyt-b5"/>
    <property type="match status" value="1"/>
</dbReference>
<evidence type="ECO:0000256" key="10">
    <source>
        <dbReference type="ARBA" id="ARBA00023004"/>
    </source>
</evidence>
<comment type="similarity">
    <text evidence="14">In the N-terminal section; belongs to the cytochrome b5 family.</text>
</comment>
<evidence type="ECO:0000256" key="4">
    <source>
        <dbReference type="ARBA" id="ARBA00011881"/>
    </source>
</evidence>
<dbReference type="InterPro" id="IPR001199">
    <property type="entry name" value="Cyt_B5-like_heme/steroid-bd"/>
</dbReference>
<evidence type="ECO:0000259" key="19">
    <source>
        <dbReference type="PROSITE" id="PS51349"/>
    </source>
</evidence>
<dbReference type="PROSITE" id="PS00191">
    <property type="entry name" value="CYTOCHROME_B5_1"/>
    <property type="match status" value="1"/>
</dbReference>
<comment type="catalytic activity">
    <reaction evidence="12">
        <text>(S)-lactate + 2 Fe(III)-[cytochrome c] = 2 Fe(II)-[cytochrome c] + pyruvate + 2 H(+)</text>
        <dbReference type="Rhea" id="RHEA:19909"/>
        <dbReference type="Rhea" id="RHEA-COMP:10350"/>
        <dbReference type="Rhea" id="RHEA-COMP:14399"/>
        <dbReference type="ChEBI" id="CHEBI:15361"/>
        <dbReference type="ChEBI" id="CHEBI:15378"/>
        <dbReference type="ChEBI" id="CHEBI:16651"/>
        <dbReference type="ChEBI" id="CHEBI:29033"/>
        <dbReference type="ChEBI" id="CHEBI:29034"/>
        <dbReference type="EC" id="1.1.2.3"/>
    </reaction>
    <physiologicalReaction direction="left-to-right" evidence="12">
        <dbReference type="Rhea" id="RHEA:19910"/>
    </physiologicalReaction>
</comment>
<reference evidence="20 21" key="1">
    <citation type="submission" date="2018-11" db="EMBL/GenBank/DDBJ databases">
        <title>Genome sequence and assembly of Colletotrichum sidae.</title>
        <authorList>
            <person name="Gan P."/>
            <person name="Shirasu K."/>
        </authorList>
    </citation>
    <scope>NUCLEOTIDE SEQUENCE [LARGE SCALE GENOMIC DNA]</scope>
    <source>
        <strain evidence="20 21">CBS 518.97</strain>
    </source>
</reference>
<dbReference type="GO" id="GO:0004460">
    <property type="term" value="F:L-lactate dehydrogenase (cytochrome) activity"/>
    <property type="evidence" value="ECO:0007669"/>
    <property type="project" value="UniProtKB-EC"/>
</dbReference>
<dbReference type="Gene3D" id="3.10.120.10">
    <property type="entry name" value="Cytochrome b5-like heme/steroid binding domain"/>
    <property type="match status" value="1"/>
</dbReference>
<keyword evidence="6" id="KW-0285">Flavoprotein</keyword>
<dbReference type="PANTHER" id="PTHR10578:SF148">
    <property type="entry name" value="L-LACTATE DEHYDROGENASE (CYTOCHROME)"/>
    <property type="match status" value="1"/>
</dbReference>
<dbReference type="Proteomes" id="UP000295604">
    <property type="component" value="Unassembled WGS sequence"/>
</dbReference>
<dbReference type="GO" id="GO:0046872">
    <property type="term" value="F:metal ion binding"/>
    <property type="evidence" value="ECO:0007669"/>
    <property type="project" value="UniProtKB-KW"/>
</dbReference>
<evidence type="ECO:0000256" key="11">
    <source>
        <dbReference type="ARBA" id="ARBA00023128"/>
    </source>
</evidence>
<keyword evidence="10" id="KW-0408">Iron</keyword>
<evidence type="ECO:0000256" key="6">
    <source>
        <dbReference type="ARBA" id="ARBA00022630"/>
    </source>
</evidence>
<feature type="compositionally biased region" description="Basic and acidic residues" evidence="17">
    <location>
        <begin position="240"/>
        <end position="264"/>
    </location>
</feature>
<proteinExistence type="inferred from homology"/>
<dbReference type="FunFam" id="3.20.20.70:FF:000062">
    <property type="entry name" value="Cytochrome b2, mitochondrial, putative"/>
    <property type="match status" value="1"/>
</dbReference>
<dbReference type="SUPFAM" id="SSF51395">
    <property type="entry name" value="FMN-linked oxidoreductases"/>
    <property type="match status" value="1"/>
</dbReference>
<evidence type="ECO:0000256" key="1">
    <source>
        <dbReference type="ARBA" id="ARBA00001917"/>
    </source>
</evidence>
<keyword evidence="9" id="KW-0560">Oxidoreductase</keyword>
<dbReference type="InterPro" id="IPR013785">
    <property type="entry name" value="Aldolase_TIM"/>
</dbReference>
<evidence type="ECO:0000256" key="14">
    <source>
        <dbReference type="ARBA" id="ARBA00061589"/>
    </source>
</evidence>
<dbReference type="InterPro" id="IPR018506">
    <property type="entry name" value="Cyt_B5_heme-BS"/>
</dbReference>
<gene>
    <name evidence="20" type="ORF">C8034_v002967</name>
</gene>
<dbReference type="InterPro" id="IPR000262">
    <property type="entry name" value="FMN-dep_DH"/>
</dbReference>
<dbReference type="InterPro" id="IPR036028">
    <property type="entry name" value="SH3-like_dom_sf"/>
</dbReference>
<dbReference type="CDD" id="cd02922">
    <property type="entry name" value="FCB2_FMN"/>
    <property type="match status" value="1"/>
</dbReference>
<dbReference type="Pfam" id="PF01070">
    <property type="entry name" value="FMN_dh"/>
    <property type="match status" value="1"/>
</dbReference>
<keyword evidence="21" id="KW-1185">Reference proteome</keyword>
<evidence type="ECO:0000313" key="20">
    <source>
        <dbReference type="EMBL" id="TDZ29204.1"/>
    </source>
</evidence>
<sequence length="1317" mass="145530">MDTVGDLVTGPFREIIEKASAAVENAGDDKDMLSESQKLVKGAERCLKIIEPLCERHLTESGGLFIDALKDNNEIADFRLELTDMLWDFDEYTEADTFDKEKYAELRELCKKAGLRMGEVLKRMKLDAAPKEDTAVPAMTTAPPTPHSHTPTAMVSHGLAHTGLLDMAMPLSDAQITFATVEAAPAGQSDEDSPPPPPTINPWDLRTIPTVDMGAEMALSEIVERRPVSSMSTPVSEYGNPERERWLSRSSSHRLESRIDRLLTEEEGYQPSPQDTRSPVSPLSPLPLRVRAPSTSTTAPIPEDQVVESGPAPFPHRYSQASSIYSQPSRQRSLESMHSSVFDVRKTDGAASPAMTENRASTTSGYDERLSLASRGPAGQLNLPSGVPESNGRAPLAVNYGEGLIPVDSEPSQRTKPASTLSTRVKDCSIGLNSSFYIYKGFCDGAQEVTKGGVGIKRIKKPGFSGAHVVAKCESCYYELDYKQIQQDVNNAGTPPSHFGFVSRLTFIPDDANYMLNKIGYRLRFLQKSHVATKRADELLFGCVFCVHSQRTLEECDATVFFTQKKLFEHLARHPRPLPQVPGVTVVEEAEVPFNLRNNYDLHFKAPPKSSPLADKERQAELAQRPKAIATQTVKRMYGMRMLSDQTPAFELANGARLAGVEFPEKYAGEWVMAWHEGLYGSAPFDVLKLEPPPRSEIKMDAASNVSAVARWRFAPKVKDGGDWLKFDQGERIANISWAWQDHWCWSGTNAKGVRGIFPQTHIDTSTIRESTDGASIATKEGGKTIYQSSAVTPDSPSLRSLNLNNFPFVRYGQTSTQSKMGLKGEDIAKHSSADSCWVIVHGKAYDVTDFLPEHPGGSKIILKYAGKDATEEFDPIHPPDTLDKYLDQSKHLGPVDMASVVVETREEDPDEQARLERVEQKPLLSQCYNLMDFEAVARRVMKKTAWGYYSSAADDEITLRENHGAFHRIWFRPQILVDVEKVDFSTTMLGAKVDMPFYVTATALGKLGHPEGEVLLTRAARKHNVIQMIPTLASCAFDEMMDAAEGDQVQWLQLYVNKDREITKKIVEHAEKRGCKGLFITVDAPQLGRREKDMRSKFTDPGANVQSGQATDQSQGAARAISSFIDPALSWKDIPWFQSITKMPIILKGVQRVEDVIKAIEAGVQGVVLSNHGGRQLDFARSGVEVLAETMPVLRRMGLENAIEIYIDGGVRRATDIIKALCLGAKGVGIGRPFLYAMAGYGFDGVDRAMQLLREEMEMNMRLIGCTSVEQLNPSLLDTRSLFNHGATPSDNLATAVYDPLATPVQRPKAPKSSKL</sequence>
<dbReference type="SUPFAM" id="SSF55856">
    <property type="entry name" value="Cytochrome b5-like heme/steroid binding domain"/>
    <property type="match status" value="1"/>
</dbReference>
<evidence type="ECO:0000256" key="16">
    <source>
        <dbReference type="ARBA" id="ARBA00068515"/>
    </source>
</evidence>
<dbReference type="PRINTS" id="PR00363">
    <property type="entry name" value="CYTOCHROMEB5"/>
</dbReference>
<evidence type="ECO:0000259" key="18">
    <source>
        <dbReference type="PROSITE" id="PS50255"/>
    </source>
</evidence>
<dbReference type="EC" id="1.1.2.3" evidence="15"/>
<comment type="cofactor">
    <cofactor evidence="2">
        <name>heme b</name>
        <dbReference type="ChEBI" id="CHEBI:60344"/>
    </cofactor>
</comment>
<dbReference type="PANTHER" id="PTHR10578">
    <property type="entry name" value="S -2-HYDROXY-ACID OXIDASE-RELATED"/>
    <property type="match status" value="1"/>
</dbReference>
<feature type="region of interest" description="Disordered" evidence="17">
    <location>
        <begin position="225"/>
        <end position="365"/>
    </location>
</feature>
<dbReference type="PROSITE" id="PS51349">
    <property type="entry name" value="FMN_HYDROXY_ACID_DH_2"/>
    <property type="match status" value="1"/>
</dbReference>
<dbReference type="InterPro" id="IPR036400">
    <property type="entry name" value="Cyt_B5-like_heme/steroid_sf"/>
</dbReference>
<evidence type="ECO:0000256" key="9">
    <source>
        <dbReference type="ARBA" id="ARBA00023002"/>
    </source>
</evidence>
<dbReference type="FunFam" id="3.10.120.10:FF:000012">
    <property type="entry name" value="Mitochondrial cytochrome b2, putative"/>
    <property type="match status" value="1"/>
</dbReference>
<organism evidence="20 21">
    <name type="scientific">Colletotrichum sidae</name>
    <dbReference type="NCBI Taxonomy" id="1347389"/>
    <lineage>
        <taxon>Eukaryota</taxon>
        <taxon>Fungi</taxon>
        <taxon>Dikarya</taxon>
        <taxon>Ascomycota</taxon>
        <taxon>Pezizomycotina</taxon>
        <taxon>Sordariomycetes</taxon>
        <taxon>Hypocreomycetidae</taxon>
        <taxon>Glomerellales</taxon>
        <taxon>Glomerellaceae</taxon>
        <taxon>Colletotrichum</taxon>
        <taxon>Colletotrichum orbiculare species complex</taxon>
    </lineage>
</organism>
<keyword evidence="11" id="KW-0496">Mitochondrion</keyword>
<evidence type="ECO:0000256" key="7">
    <source>
        <dbReference type="ARBA" id="ARBA00022643"/>
    </source>
</evidence>
<comment type="similarity">
    <text evidence="13">In the C-terminal section; belongs to the FMN-dependent alpha-hydroxy acid dehydrogenase family.</text>
</comment>
<dbReference type="PROSITE" id="PS00557">
    <property type="entry name" value="FMN_HYDROXY_ACID_DH_1"/>
    <property type="match status" value="1"/>
</dbReference>
<keyword evidence="5" id="KW-0349">Heme</keyword>
<feature type="compositionally biased region" description="Polar residues" evidence="17">
    <location>
        <begin position="319"/>
        <end position="339"/>
    </location>
</feature>
<comment type="caution">
    <text evidence="20">The sequence shown here is derived from an EMBL/GenBank/DDBJ whole genome shotgun (WGS) entry which is preliminary data.</text>
</comment>